<comment type="subcellular location">
    <subcellularLocation>
        <location evidence="1">Cytoplasm</location>
    </subcellularLocation>
</comment>
<dbReference type="PANTHER" id="PTHR43210:SF5">
    <property type="entry name" value="DETHIOBIOTIN SYNTHETASE"/>
    <property type="match status" value="1"/>
</dbReference>
<dbReference type="Pfam" id="PF13500">
    <property type="entry name" value="AAA_26"/>
    <property type="match status" value="1"/>
</dbReference>
<dbReference type="NCBIfam" id="TIGR00347">
    <property type="entry name" value="bioD"/>
    <property type="match status" value="1"/>
</dbReference>
<comment type="caution">
    <text evidence="1">Lacks conserved residue(s) required for the propagation of feature annotation.</text>
</comment>
<feature type="binding site" evidence="1">
    <location>
        <begin position="108"/>
        <end position="111"/>
    </location>
    <ligand>
        <name>ATP</name>
        <dbReference type="ChEBI" id="CHEBI:30616"/>
    </ligand>
</feature>
<accession>A0ABU2J840</accession>
<dbReference type="PANTHER" id="PTHR43210">
    <property type="entry name" value="DETHIOBIOTIN SYNTHETASE"/>
    <property type="match status" value="1"/>
</dbReference>
<dbReference type="Proteomes" id="UP001183176">
    <property type="component" value="Unassembled WGS sequence"/>
</dbReference>
<evidence type="ECO:0000256" key="1">
    <source>
        <dbReference type="HAMAP-Rule" id="MF_00336"/>
    </source>
</evidence>
<gene>
    <name evidence="1 2" type="primary">bioD</name>
    <name evidence="2" type="ORF">RM423_07030</name>
</gene>
<feature type="binding site" evidence="1">
    <location>
        <position position="41"/>
    </location>
    <ligand>
        <name>substrate</name>
    </ligand>
</feature>
<keyword evidence="1" id="KW-0067">ATP-binding</keyword>
<keyword evidence="1" id="KW-0460">Magnesium</keyword>
<feature type="binding site" evidence="1">
    <location>
        <position position="108"/>
    </location>
    <ligand>
        <name>Mg(2+)</name>
        <dbReference type="ChEBI" id="CHEBI:18420"/>
    </ligand>
</feature>
<evidence type="ECO:0000313" key="3">
    <source>
        <dbReference type="Proteomes" id="UP001183176"/>
    </source>
</evidence>
<dbReference type="EC" id="6.3.3.3" evidence="1"/>
<comment type="similarity">
    <text evidence="1">Belongs to the dethiobiotin synthetase family.</text>
</comment>
<dbReference type="RefSeq" id="WP_311422300.1">
    <property type="nucleotide sequence ID" value="NZ_JAVREH010000006.1"/>
</dbReference>
<keyword evidence="1 2" id="KW-0436">Ligase</keyword>
<dbReference type="InterPro" id="IPR027417">
    <property type="entry name" value="P-loop_NTPase"/>
</dbReference>
<feature type="active site" evidence="1">
    <location>
        <position position="37"/>
    </location>
</feature>
<dbReference type="HAMAP" id="MF_00336">
    <property type="entry name" value="BioD"/>
    <property type="match status" value="1"/>
</dbReference>
<dbReference type="CDD" id="cd03109">
    <property type="entry name" value="DTBS"/>
    <property type="match status" value="1"/>
</dbReference>
<sequence length="250" mass="25270">MRVLVVTGTGTDIGKTVVTAALAACALRAGERVAVVKPIQTGVLPGEPGDLAEVRRLTGIEDLHEFARFDEPLAPATAAERAGRPAPSVAQLTARLAALADRDLVLVEGAGGAAVRLNAAGETMIDLTALLAGTAETQVVLVASSGLGTLNTAALTANAFADRSLALAHMVIGAWPDEPDLAERCNLADLPSYAGAPLSGVIPGGAGALSTAEFANLAVEWITPALGGRLDAQHFVSDHAVAPPARKATP</sequence>
<dbReference type="PIRSF" id="PIRSF006755">
    <property type="entry name" value="DTB_synth"/>
    <property type="match status" value="1"/>
</dbReference>
<name>A0ABU2J840_9ACTN</name>
<feature type="binding site" evidence="1">
    <location>
        <position position="50"/>
    </location>
    <ligand>
        <name>ATP</name>
        <dbReference type="ChEBI" id="CHEBI:30616"/>
    </ligand>
</feature>
<proteinExistence type="inferred from homology"/>
<keyword evidence="1" id="KW-0479">Metal-binding</keyword>
<comment type="cofactor">
    <cofactor evidence="1">
        <name>Mg(2+)</name>
        <dbReference type="ChEBI" id="CHEBI:18420"/>
    </cofactor>
</comment>
<dbReference type="Gene3D" id="3.40.50.300">
    <property type="entry name" value="P-loop containing nucleotide triphosphate hydrolases"/>
    <property type="match status" value="1"/>
</dbReference>
<comment type="pathway">
    <text evidence="1">Cofactor biosynthesis; biotin biosynthesis; biotin from 7,8-diaminononanoate: step 1/2.</text>
</comment>
<feature type="binding site" evidence="1">
    <location>
        <begin position="203"/>
        <end position="205"/>
    </location>
    <ligand>
        <name>ATP</name>
        <dbReference type="ChEBI" id="CHEBI:30616"/>
    </ligand>
</feature>
<comment type="catalytic activity">
    <reaction evidence="1">
        <text>(7R,8S)-7,8-diammoniononanoate + CO2 + ATP = (4R,5S)-dethiobiotin + ADP + phosphate + 3 H(+)</text>
        <dbReference type="Rhea" id="RHEA:15805"/>
        <dbReference type="ChEBI" id="CHEBI:15378"/>
        <dbReference type="ChEBI" id="CHEBI:16526"/>
        <dbReference type="ChEBI" id="CHEBI:30616"/>
        <dbReference type="ChEBI" id="CHEBI:43474"/>
        <dbReference type="ChEBI" id="CHEBI:149469"/>
        <dbReference type="ChEBI" id="CHEBI:149473"/>
        <dbReference type="ChEBI" id="CHEBI:456216"/>
        <dbReference type="EC" id="6.3.3.3"/>
    </reaction>
</comment>
<feature type="binding site" evidence="1">
    <location>
        <begin position="12"/>
        <end position="17"/>
    </location>
    <ligand>
        <name>ATP</name>
        <dbReference type="ChEBI" id="CHEBI:30616"/>
    </ligand>
</feature>
<dbReference type="GO" id="GO:0004141">
    <property type="term" value="F:dethiobiotin synthase activity"/>
    <property type="evidence" value="ECO:0007669"/>
    <property type="project" value="UniProtKB-EC"/>
</dbReference>
<organism evidence="2 3">
    <name type="scientific">Jatrophihabitans lederbergiae</name>
    <dbReference type="NCBI Taxonomy" id="3075547"/>
    <lineage>
        <taxon>Bacteria</taxon>
        <taxon>Bacillati</taxon>
        <taxon>Actinomycetota</taxon>
        <taxon>Actinomycetes</taxon>
        <taxon>Jatrophihabitantales</taxon>
        <taxon>Jatrophihabitantaceae</taxon>
        <taxon>Jatrophihabitans</taxon>
    </lineage>
</organism>
<comment type="subunit">
    <text evidence="1">Homodimer.</text>
</comment>
<dbReference type="SUPFAM" id="SSF52540">
    <property type="entry name" value="P-loop containing nucleoside triphosphate hydrolases"/>
    <property type="match status" value="1"/>
</dbReference>
<keyword evidence="1" id="KW-0547">Nucleotide-binding</keyword>
<comment type="caution">
    <text evidence="2">The sequence shown here is derived from an EMBL/GenBank/DDBJ whole genome shotgun (WGS) entry which is preliminary data.</text>
</comment>
<comment type="function">
    <text evidence="1">Catalyzes a mechanistically unusual reaction, the ATP-dependent insertion of CO2 between the N7 and N8 nitrogen atoms of 7,8-diaminopelargonic acid (DAPA, also called 7,8-diammoniononanoate) to form a ureido ring.</text>
</comment>
<keyword evidence="1" id="KW-0963">Cytoplasm</keyword>
<protein>
    <recommendedName>
        <fullName evidence="1">ATP-dependent dethiobiotin synthetase BioD</fullName>
        <ecNumber evidence="1">6.3.3.3</ecNumber>
    </recommendedName>
    <alternativeName>
        <fullName evidence="1">DTB synthetase</fullName>
        <shortName evidence="1">DTBS</shortName>
    </alternativeName>
    <alternativeName>
        <fullName evidence="1">Dethiobiotin synthase</fullName>
    </alternativeName>
</protein>
<dbReference type="InterPro" id="IPR004472">
    <property type="entry name" value="DTB_synth_BioD"/>
</dbReference>
<feature type="binding site" evidence="1">
    <location>
        <position position="16"/>
    </location>
    <ligand>
        <name>Mg(2+)</name>
        <dbReference type="ChEBI" id="CHEBI:18420"/>
    </ligand>
</feature>
<keyword evidence="1" id="KW-0093">Biotin biosynthesis</keyword>
<reference evidence="3" key="1">
    <citation type="submission" date="2023-07" db="EMBL/GenBank/DDBJ databases">
        <title>30 novel species of actinomycetes from the DSMZ collection.</title>
        <authorList>
            <person name="Nouioui I."/>
        </authorList>
    </citation>
    <scope>NUCLEOTIDE SEQUENCE [LARGE SCALE GENOMIC DNA]</scope>
    <source>
        <strain evidence="3">DSM 44399</strain>
    </source>
</reference>
<feature type="binding site" evidence="1">
    <location>
        <position position="50"/>
    </location>
    <ligand>
        <name>Mg(2+)</name>
        <dbReference type="ChEBI" id="CHEBI:18420"/>
    </ligand>
</feature>
<dbReference type="EMBL" id="JAVREH010000006">
    <property type="protein sequence ID" value="MDT0261146.1"/>
    <property type="molecule type" value="Genomic_DNA"/>
</dbReference>
<evidence type="ECO:0000313" key="2">
    <source>
        <dbReference type="EMBL" id="MDT0261146.1"/>
    </source>
</evidence>
<keyword evidence="3" id="KW-1185">Reference proteome</keyword>